<dbReference type="OrthoDB" id="10025005at2759"/>
<evidence type="ECO:0000256" key="1">
    <source>
        <dbReference type="SAM" id="MobiDB-lite"/>
    </source>
</evidence>
<feature type="compositionally biased region" description="Basic and acidic residues" evidence="1">
    <location>
        <begin position="364"/>
        <end position="375"/>
    </location>
</feature>
<evidence type="ECO:0000313" key="4">
    <source>
        <dbReference type="Proteomes" id="UP000030762"/>
    </source>
</evidence>
<evidence type="ECO:0000259" key="2">
    <source>
        <dbReference type="Pfam" id="PF02214"/>
    </source>
</evidence>
<dbReference type="InterPro" id="IPR011333">
    <property type="entry name" value="SKP1/BTB/POZ_sf"/>
</dbReference>
<accession>T0R4N2</accession>
<reference evidence="3 4" key="1">
    <citation type="submission" date="2012-04" db="EMBL/GenBank/DDBJ databases">
        <title>The Genome Sequence of Saprolegnia declina VS20.</title>
        <authorList>
            <consortium name="The Broad Institute Genome Sequencing Platform"/>
            <person name="Russ C."/>
            <person name="Nusbaum C."/>
            <person name="Tyler B."/>
            <person name="van West P."/>
            <person name="Dieguez-Uribeondo J."/>
            <person name="de Bruijn I."/>
            <person name="Tripathy S."/>
            <person name="Jiang R."/>
            <person name="Young S.K."/>
            <person name="Zeng Q."/>
            <person name="Gargeya S."/>
            <person name="Fitzgerald M."/>
            <person name="Haas B."/>
            <person name="Abouelleil A."/>
            <person name="Alvarado L."/>
            <person name="Arachchi H.M."/>
            <person name="Berlin A."/>
            <person name="Chapman S.B."/>
            <person name="Goldberg J."/>
            <person name="Griggs A."/>
            <person name="Gujja S."/>
            <person name="Hansen M."/>
            <person name="Howarth C."/>
            <person name="Imamovic A."/>
            <person name="Larimer J."/>
            <person name="McCowen C."/>
            <person name="Montmayeur A."/>
            <person name="Murphy C."/>
            <person name="Neiman D."/>
            <person name="Pearson M."/>
            <person name="Priest M."/>
            <person name="Roberts A."/>
            <person name="Saif S."/>
            <person name="Shea T."/>
            <person name="Sisk P."/>
            <person name="Sykes S."/>
            <person name="Wortman J."/>
            <person name="Nusbaum C."/>
            <person name="Birren B."/>
        </authorList>
    </citation>
    <scope>NUCLEOTIDE SEQUENCE [LARGE SCALE GENOMIC DNA]</scope>
    <source>
        <strain evidence="3 4">VS20</strain>
    </source>
</reference>
<dbReference type="Gene3D" id="3.30.710.10">
    <property type="entry name" value="Potassium Channel Kv1.1, Chain A"/>
    <property type="match status" value="1"/>
</dbReference>
<dbReference type="GO" id="GO:0051260">
    <property type="term" value="P:protein homooligomerization"/>
    <property type="evidence" value="ECO:0007669"/>
    <property type="project" value="InterPro"/>
</dbReference>
<name>T0R4N2_SAPDV</name>
<proteinExistence type="predicted"/>
<dbReference type="GeneID" id="19955874"/>
<feature type="compositionally biased region" description="Polar residues" evidence="1">
    <location>
        <begin position="1"/>
        <end position="11"/>
    </location>
</feature>
<dbReference type="OMA" id="ILLEWYK"/>
<dbReference type="InterPro" id="IPR003131">
    <property type="entry name" value="T1-type_BTB"/>
</dbReference>
<dbReference type="eggNOG" id="ENOG502RYZG">
    <property type="taxonomic scope" value="Eukaryota"/>
</dbReference>
<dbReference type="STRING" id="1156394.T0R4N2"/>
<feature type="region of interest" description="Disordered" evidence="1">
    <location>
        <begin position="361"/>
        <end position="393"/>
    </location>
</feature>
<protein>
    <recommendedName>
        <fullName evidence="2">Potassium channel tetramerisation-type BTB domain-containing protein</fullName>
    </recommendedName>
</protein>
<dbReference type="InParanoid" id="T0R4N2"/>
<feature type="domain" description="Potassium channel tetramerisation-type BTB" evidence="2">
    <location>
        <begin position="58"/>
        <end position="142"/>
    </location>
</feature>
<dbReference type="CDD" id="cd18316">
    <property type="entry name" value="BTB_POZ_KCTD-like"/>
    <property type="match status" value="1"/>
</dbReference>
<dbReference type="AlphaFoldDB" id="T0R4N2"/>
<feature type="region of interest" description="Disordered" evidence="1">
    <location>
        <begin position="1"/>
        <end position="54"/>
    </location>
</feature>
<organism evidence="3 4">
    <name type="scientific">Saprolegnia diclina (strain VS20)</name>
    <dbReference type="NCBI Taxonomy" id="1156394"/>
    <lineage>
        <taxon>Eukaryota</taxon>
        <taxon>Sar</taxon>
        <taxon>Stramenopiles</taxon>
        <taxon>Oomycota</taxon>
        <taxon>Saprolegniomycetes</taxon>
        <taxon>Saprolegniales</taxon>
        <taxon>Saprolegniaceae</taxon>
        <taxon>Saprolegnia</taxon>
    </lineage>
</organism>
<sequence>MDTDIVETNTFCDGDESLRSSKPPSDASVSPPKRPRPPRPPRPQAPSPHDEGDASDVITFDVGGILFPCKLHVLEKVPHARLHRIALCGCSSTSANTIFLDRNPSLFSILLEWYKTDQFHLPGHIARDLMEAEANYFDVGAEMFPAPPNSVVCFAKALQSTLLPHQPPIVFVLRAHEQLVLESATGPGRLLLRVTDLSGTTTVPQAVLYDSDSFFFLGGGPAKLHGTPFPGNLIYSFWVEHTRATTPIVVEFKLRYLFAATDQVVLSNDDQMSLRESMTAIEAEPHVVTAKTMQSLHTPILEKPAVVALEEPLRAKTPGANLPEKTKERAQIVEETQLFQAKVREHAVWVQLHQRELAQQQHFALKEDGSPRKASSEAPPAGYARKPPTKKLP</sequence>
<dbReference type="Proteomes" id="UP000030762">
    <property type="component" value="Unassembled WGS sequence"/>
</dbReference>
<dbReference type="Pfam" id="PF02214">
    <property type="entry name" value="BTB_2"/>
    <property type="match status" value="1"/>
</dbReference>
<evidence type="ECO:0000313" key="3">
    <source>
        <dbReference type="EMBL" id="EQC27033.1"/>
    </source>
</evidence>
<dbReference type="EMBL" id="JH767216">
    <property type="protein sequence ID" value="EQC27033.1"/>
    <property type="molecule type" value="Genomic_DNA"/>
</dbReference>
<dbReference type="RefSeq" id="XP_008619533.1">
    <property type="nucleotide sequence ID" value="XM_008621311.1"/>
</dbReference>
<gene>
    <name evidence="3" type="ORF">SDRG_15147</name>
</gene>
<dbReference type="SUPFAM" id="SSF54695">
    <property type="entry name" value="POZ domain"/>
    <property type="match status" value="1"/>
</dbReference>
<dbReference type="VEuPathDB" id="FungiDB:SDRG_15147"/>
<keyword evidence="4" id="KW-1185">Reference proteome</keyword>